<accession>A0A345HIX1</accession>
<evidence type="ECO:0000256" key="2">
    <source>
        <dbReference type="SAM" id="MobiDB-lite"/>
    </source>
</evidence>
<evidence type="ECO:0000313" key="4">
    <source>
        <dbReference type="Proteomes" id="UP000253868"/>
    </source>
</evidence>
<dbReference type="AlphaFoldDB" id="A0A345HIX1"/>
<feature type="compositionally biased region" description="Gly residues" evidence="2">
    <location>
        <begin position="36"/>
        <end position="56"/>
    </location>
</feature>
<reference evidence="4" key="1">
    <citation type="submission" date="2018-07" db="EMBL/GenBank/DDBJ databases">
        <authorList>
            <person name="Zhao J."/>
        </authorList>
    </citation>
    <scope>NUCLEOTIDE SEQUENCE [LARGE SCALE GENOMIC DNA]</scope>
    <source>
        <strain evidence="4">GSSD-12</strain>
    </source>
</reference>
<sequence>MTTTMTPPHAGERGVTTIAAHAVERLAAHAVTEVDGTGGAAGAGGTGTSGATGGSGTSVASGARKPGRAATVSARVKGGVASLDVRLSVVYPASVAGTTEAARAHLIERVGEFTGLTVSRVDITVTALHSDIADAGRVR</sequence>
<evidence type="ECO:0000256" key="1">
    <source>
        <dbReference type="ARBA" id="ARBA00005721"/>
    </source>
</evidence>
<dbReference type="Proteomes" id="UP000253868">
    <property type="component" value="Chromosome"/>
</dbReference>
<proteinExistence type="inferred from homology"/>
<dbReference type="RefSeq" id="WP_114658024.1">
    <property type="nucleotide sequence ID" value="NZ_CP031194.1"/>
</dbReference>
<evidence type="ECO:0000313" key="3">
    <source>
        <dbReference type="EMBL" id="AXG76645.1"/>
    </source>
</evidence>
<dbReference type="Pfam" id="PF03780">
    <property type="entry name" value="Asp23"/>
    <property type="match status" value="1"/>
</dbReference>
<gene>
    <name evidence="3" type="ORF">DVK44_01975</name>
</gene>
<name>A0A345HIX1_9ACTN</name>
<protein>
    <submittedName>
        <fullName evidence="3">Asp23/Gls24 family envelope stress response protein</fullName>
    </submittedName>
</protein>
<dbReference type="InterPro" id="IPR005531">
    <property type="entry name" value="Asp23"/>
</dbReference>
<feature type="region of interest" description="Disordered" evidence="2">
    <location>
        <begin position="35"/>
        <end position="69"/>
    </location>
</feature>
<comment type="similarity">
    <text evidence="1">Belongs to the asp23 family.</text>
</comment>
<dbReference type="KEGG" id="spad:DVK44_01975"/>
<organism evidence="3 4">
    <name type="scientific">Streptomyces paludis</name>
    <dbReference type="NCBI Taxonomy" id="2282738"/>
    <lineage>
        <taxon>Bacteria</taxon>
        <taxon>Bacillati</taxon>
        <taxon>Actinomycetota</taxon>
        <taxon>Actinomycetes</taxon>
        <taxon>Kitasatosporales</taxon>
        <taxon>Streptomycetaceae</taxon>
        <taxon>Streptomyces</taxon>
    </lineage>
</organism>
<keyword evidence="4" id="KW-1185">Reference proteome</keyword>
<dbReference type="OrthoDB" id="4569527at2"/>
<dbReference type="EMBL" id="CP031194">
    <property type="protein sequence ID" value="AXG76645.1"/>
    <property type="molecule type" value="Genomic_DNA"/>
</dbReference>